<dbReference type="AlphaFoldDB" id="A0A6P1VZW9"/>
<reference evidence="1 2" key="1">
    <citation type="submission" date="2019-11" db="EMBL/GenBank/DDBJ databases">
        <title>Spirosoma endbachense sp. nov., isolated from a natural salt meadow.</title>
        <authorList>
            <person name="Rojas J."/>
            <person name="Ambika Manirajan B."/>
            <person name="Ratering S."/>
            <person name="Suarez C."/>
            <person name="Geissler-Plaum R."/>
            <person name="Schnell S."/>
        </authorList>
    </citation>
    <scope>NUCLEOTIDE SEQUENCE [LARGE SCALE GENOMIC DNA]</scope>
    <source>
        <strain evidence="1 2">I-24</strain>
    </source>
</reference>
<dbReference type="KEGG" id="senf:GJR95_28380"/>
<protein>
    <recommendedName>
        <fullName evidence="3">RNA polymerase sigma-70 region 2 domain-containing protein</fullName>
    </recommendedName>
</protein>
<keyword evidence="2" id="KW-1185">Reference proteome</keyword>
<dbReference type="EMBL" id="CP045997">
    <property type="protein sequence ID" value="QHV98683.1"/>
    <property type="molecule type" value="Genomic_DNA"/>
</dbReference>
<gene>
    <name evidence="1" type="ORF">GJR95_28380</name>
</gene>
<evidence type="ECO:0000313" key="2">
    <source>
        <dbReference type="Proteomes" id="UP000464577"/>
    </source>
</evidence>
<name>A0A6P1VZW9_9BACT</name>
<evidence type="ECO:0000313" key="1">
    <source>
        <dbReference type="EMBL" id="QHV98683.1"/>
    </source>
</evidence>
<dbReference type="Proteomes" id="UP000464577">
    <property type="component" value="Chromosome"/>
</dbReference>
<sequence>MSTSSITSTGGDQQSFLPFYDRYASKLWGLILGANLPMDQAETILANALLRAWQAPDPLTTSEQLIFARLVRLTFVEGLPATMLSTILNT</sequence>
<accession>A0A6P1VZW9</accession>
<dbReference type="RefSeq" id="WP_162389092.1">
    <property type="nucleotide sequence ID" value="NZ_CP045997.1"/>
</dbReference>
<evidence type="ECO:0008006" key="3">
    <source>
        <dbReference type="Google" id="ProtNLM"/>
    </source>
</evidence>
<proteinExistence type="predicted"/>
<organism evidence="1 2">
    <name type="scientific">Spirosoma endbachense</name>
    <dbReference type="NCBI Taxonomy" id="2666025"/>
    <lineage>
        <taxon>Bacteria</taxon>
        <taxon>Pseudomonadati</taxon>
        <taxon>Bacteroidota</taxon>
        <taxon>Cytophagia</taxon>
        <taxon>Cytophagales</taxon>
        <taxon>Cytophagaceae</taxon>
        <taxon>Spirosoma</taxon>
    </lineage>
</organism>